<dbReference type="Proteomes" id="UP000772434">
    <property type="component" value="Unassembled WGS sequence"/>
</dbReference>
<keyword evidence="2" id="KW-1185">Reference proteome</keyword>
<name>A0A9P5P9B4_9AGAR</name>
<comment type="caution">
    <text evidence="1">The sequence shown here is derived from an EMBL/GenBank/DDBJ whole genome shotgun (WGS) entry which is preliminary data.</text>
</comment>
<accession>A0A9P5P9B4</accession>
<dbReference type="EMBL" id="JADNRY010000336">
    <property type="protein sequence ID" value="KAF9058927.1"/>
    <property type="molecule type" value="Genomic_DNA"/>
</dbReference>
<gene>
    <name evidence="1" type="ORF">BDP27DRAFT_1372013</name>
</gene>
<evidence type="ECO:0000313" key="2">
    <source>
        <dbReference type="Proteomes" id="UP000772434"/>
    </source>
</evidence>
<evidence type="ECO:0000313" key="1">
    <source>
        <dbReference type="EMBL" id="KAF9058927.1"/>
    </source>
</evidence>
<reference evidence="1" key="1">
    <citation type="submission" date="2020-11" db="EMBL/GenBank/DDBJ databases">
        <authorList>
            <consortium name="DOE Joint Genome Institute"/>
            <person name="Ahrendt S."/>
            <person name="Riley R."/>
            <person name="Andreopoulos W."/>
            <person name="Labutti K."/>
            <person name="Pangilinan J."/>
            <person name="Ruiz-Duenas F.J."/>
            <person name="Barrasa J.M."/>
            <person name="Sanchez-Garcia M."/>
            <person name="Camarero S."/>
            <person name="Miyauchi S."/>
            <person name="Serrano A."/>
            <person name="Linde D."/>
            <person name="Babiker R."/>
            <person name="Drula E."/>
            <person name="Ayuso-Fernandez I."/>
            <person name="Pacheco R."/>
            <person name="Padilla G."/>
            <person name="Ferreira P."/>
            <person name="Barriuso J."/>
            <person name="Kellner H."/>
            <person name="Castanera R."/>
            <person name="Alfaro M."/>
            <person name="Ramirez L."/>
            <person name="Pisabarro A.G."/>
            <person name="Kuo A."/>
            <person name="Tritt A."/>
            <person name="Lipzen A."/>
            <person name="He G."/>
            <person name="Yan M."/>
            <person name="Ng V."/>
            <person name="Cullen D."/>
            <person name="Martin F."/>
            <person name="Rosso M.-N."/>
            <person name="Henrissat B."/>
            <person name="Hibbett D."/>
            <person name="Martinez A.T."/>
            <person name="Grigoriev I.V."/>
        </authorList>
    </citation>
    <scope>NUCLEOTIDE SEQUENCE</scope>
    <source>
        <strain evidence="1">AH 40177</strain>
    </source>
</reference>
<protein>
    <submittedName>
        <fullName evidence="1">Uncharacterized protein</fullName>
    </submittedName>
</protein>
<proteinExistence type="predicted"/>
<sequence>MKDYIANLIRRGEGKRQEANGIKEEKERKWKTAQENEMNELLMSREIYRQFKETDGCGRIVSNTSCPFSDRDGGCDKLEFQCESYVAGSVDQGVYSADATWEFKELGGDLSTFQAASFQSALSIPQGFTNVRFRQGLTSITSFDHARFLRTSRWQW</sequence>
<organism evidence="1 2">
    <name type="scientific">Rhodocollybia butyracea</name>
    <dbReference type="NCBI Taxonomy" id="206335"/>
    <lineage>
        <taxon>Eukaryota</taxon>
        <taxon>Fungi</taxon>
        <taxon>Dikarya</taxon>
        <taxon>Basidiomycota</taxon>
        <taxon>Agaricomycotina</taxon>
        <taxon>Agaricomycetes</taxon>
        <taxon>Agaricomycetidae</taxon>
        <taxon>Agaricales</taxon>
        <taxon>Marasmiineae</taxon>
        <taxon>Omphalotaceae</taxon>
        <taxon>Rhodocollybia</taxon>
    </lineage>
</organism>
<dbReference type="AlphaFoldDB" id="A0A9P5P9B4"/>